<evidence type="ECO:0000256" key="4">
    <source>
        <dbReference type="ARBA" id="ARBA00023186"/>
    </source>
</evidence>
<dbReference type="GO" id="GO:0005524">
    <property type="term" value="F:ATP binding"/>
    <property type="evidence" value="ECO:0007669"/>
    <property type="project" value="UniProtKB-KW"/>
</dbReference>
<dbReference type="SMART" id="SM00382">
    <property type="entry name" value="AAA"/>
    <property type="match status" value="2"/>
</dbReference>
<feature type="domain" description="Clp ATPase C-terminal" evidence="6">
    <location>
        <begin position="462"/>
        <end position="553"/>
    </location>
</feature>
<evidence type="ECO:0000256" key="1">
    <source>
        <dbReference type="ARBA" id="ARBA00022737"/>
    </source>
</evidence>
<keyword evidence="1" id="KW-0677">Repeat</keyword>
<evidence type="ECO:0000313" key="7">
    <source>
        <dbReference type="EMBL" id="KAK4603142.1"/>
    </source>
</evidence>
<protein>
    <submittedName>
        <fullName evidence="7">Uncharacterized protein</fullName>
    </submittedName>
</protein>
<dbReference type="Pfam" id="PF00004">
    <property type="entry name" value="AAA"/>
    <property type="match status" value="1"/>
</dbReference>
<dbReference type="GO" id="GO:0034605">
    <property type="term" value="P:cellular response to heat"/>
    <property type="evidence" value="ECO:0007669"/>
    <property type="project" value="TreeGrafter"/>
</dbReference>
<dbReference type="PANTHER" id="PTHR11638">
    <property type="entry name" value="ATP-DEPENDENT CLP PROTEASE"/>
    <property type="match status" value="1"/>
</dbReference>
<dbReference type="InterPro" id="IPR041546">
    <property type="entry name" value="ClpA/ClpB_AAA_lid"/>
</dbReference>
<dbReference type="Proteomes" id="UP001324115">
    <property type="component" value="Unassembled WGS sequence"/>
</dbReference>
<dbReference type="InterPro" id="IPR027417">
    <property type="entry name" value="P-loop_NTPase"/>
</dbReference>
<dbReference type="GO" id="GO:0016887">
    <property type="term" value="F:ATP hydrolysis activity"/>
    <property type="evidence" value="ECO:0007669"/>
    <property type="project" value="InterPro"/>
</dbReference>
<dbReference type="InterPro" id="IPR019489">
    <property type="entry name" value="Clp_ATPase_C"/>
</dbReference>
<dbReference type="InterPro" id="IPR003593">
    <property type="entry name" value="AAA+_ATPase"/>
</dbReference>
<gene>
    <name evidence="7" type="ORF">RGQ29_011920</name>
</gene>
<dbReference type="InterPro" id="IPR050130">
    <property type="entry name" value="ClpA_ClpB"/>
</dbReference>
<organism evidence="7 8">
    <name type="scientific">Quercus rubra</name>
    <name type="common">Northern red oak</name>
    <name type="synonym">Quercus borealis</name>
    <dbReference type="NCBI Taxonomy" id="3512"/>
    <lineage>
        <taxon>Eukaryota</taxon>
        <taxon>Viridiplantae</taxon>
        <taxon>Streptophyta</taxon>
        <taxon>Embryophyta</taxon>
        <taxon>Tracheophyta</taxon>
        <taxon>Spermatophyta</taxon>
        <taxon>Magnoliopsida</taxon>
        <taxon>eudicotyledons</taxon>
        <taxon>Gunneridae</taxon>
        <taxon>Pentapetalae</taxon>
        <taxon>rosids</taxon>
        <taxon>fabids</taxon>
        <taxon>Fagales</taxon>
        <taxon>Fagaceae</taxon>
        <taxon>Quercus</taxon>
    </lineage>
</organism>
<feature type="domain" description="AAA+ ATPase" evidence="5">
    <location>
        <begin position="51"/>
        <end position="176"/>
    </location>
</feature>
<dbReference type="Gene3D" id="3.40.50.300">
    <property type="entry name" value="P-loop containing nucleotide triphosphate hydrolases"/>
    <property type="match status" value="2"/>
</dbReference>
<dbReference type="PROSITE" id="PS00870">
    <property type="entry name" value="CLPAB_1"/>
    <property type="match status" value="1"/>
</dbReference>
<evidence type="ECO:0000256" key="2">
    <source>
        <dbReference type="ARBA" id="ARBA00022741"/>
    </source>
</evidence>
<dbReference type="Pfam" id="PF17871">
    <property type="entry name" value="AAA_lid_9"/>
    <property type="match status" value="1"/>
</dbReference>
<evidence type="ECO:0000259" key="6">
    <source>
        <dbReference type="SMART" id="SM01086"/>
    </source>
</evidence>
<dbReference type="GO" id="GO:0005737">
    <property type="term" value="C:cytoplasm"/>
    <property type="evidence" value="ECO:0007669"/>
    <property type="project" value="TreeGrafter"/>
</dbReference>
<dbReference type="CDD" id="cd19499">
    <property type="entry name" value="RecA-like_ClpB_Hsp104-like"/>
    <property type="match status" value="1"/>
</dbReference>
<dbReference type="Pfam" id="PF07724">
    <property type="entry name" value="AAA_2"/>
    <property type="match status" value="1"/>
</dbReference>
<dbReference type="InterPro" id="IPR001270">
    <property type="entry name" value="ClpA/B"/>
</dbReference>
<keyword evidence="2" id="KW-0547">Nucleotide-binding</keyword>
<keyword evidence="3" id="KW-0067">ATP-binding</keyword>
<sequence>MEKLSRQPFKIDILMNYGTDLTKMAGEGKLDPVIGRQHQLERVEQILLKRRKNNPCLVGDPGVGKTVIVEGLAQAIANATVPPKLQDKKERVTQLVDEVKQSDGSIILFIDEVHTLIGAGSGRGALDAANMLKPALARGELKCIGATTQDEYRKYVEADSALKRRFQSVEVPEPSVDETIEILKLLCGKYEIHHNVKYSEEAIVAAARLSNQYISDRFLPDKAIDLIDEAGAKVQLQNLKVSNERKVLIESDIQQIVSLWTGIPIEIVTPEETQRLLNMENALHNRIIGQHEAVEAVSRAVRRARAGIRDPMQPIASLMFTGPTGVGKTQLANALASHTVSKLFGSPPGYIGYDEGGQLTEAVRLRPHSLILFDEIEKAHPSVFNVMLQILDDGRLTDNKGRKVDFKNAVIIMTSNIGGSLIMREHSLGFDQVKMEVAEELRENFRPEFLNRIDEVVLFRQLSSSEIKEIADIMLKEVSERLIKANKITLKVNEKVREMLVREGYNPNFGARPLKRTIVRLLEDNLAEEILRGNIKEGDSVTIGLDDKGDIKFF</sequence>
<dbReference type="SUPFAM" id="SSF52540">
    <property type="entry name" value="P-loop containing nucleoside triphosphate hydrolases"/>
    <property type="match status" value="2"/>
</dbReference>
<proteinExistence type="predicted"/>
<dbReference type="CDD" id="cd00009">
    <property type="entry name" value="AAA"/>
    <property type="match status" value="1"/>
</dbReference>
<reference evidence="7 8" key="1">
    <citation type="journal article" date="2023" name="G3 (Bethesda)">
        <title>A haplotype-resolved chromosome-scale genome for Quercus rubra L. provides insights into the genetics of adaptive traits for red oak species.</title>
        <authorList>
            <person name="Kapoor B."/>
            <person name="Jenkins J."/>
            <person name="Schmutz J."/>
            <person name="Zhebentyayeva T."/>
            <person name="Kuelheim C."/>
            <person name="Coggeshall M."/>
            <person name="Heim C."/>
            <person name="Lasky J.R."/>
            <person name="Leites L."/>
            <person name="Islam-Faridi N."/>
            <person name="Romero-Severson J."/>
            <person name="DeLeo V.L."/>
            <person name="Lucas S.M."/>
            <person name="Lazic D."/>
            <person name="Gailing O."/>
            <person name="Carlson J."/>
            <person name="Staton M."/>
        </authorList>
    </citation>
    <scope>NUCLEOTIDE SEQUENCE [LARGE SCALE GENOMIC DNA]</scope>
    <source>
        <strain evidence="7">Pseudo-F2</strain>
    </source>
</reference>
<feature type="domain" description="AAA+ ATPase" evidence="5">
    <location>
        <begin position="314"/>
        <end position="434"/>
    </location>
</feature>
<comment type="caution">
    <text evidence="7">The sequence shown here is derived from an EMBL/GenBank/DDBJ whole genome shotgun (WGS) entry which is preliminary data.</text>
</comment>
<dbReference type="SMART" id="SM01086">
    <property type="entry name" value="ClpB_D2-small"/>
    <property type="match status" value="1"/>
</dbReference>
<dbReference type="InterPro" id="IPR018368">
    <property type="entry name" value="ClpA/B_CS1"/>
</dbReference>
<dbReference type="InterPro" id="IPR003959">
    <property type="entry name" value="ATPase_AAA_core"/>
</dbReference>
<dbReference type="Gene3D" id="1.10.8.60">
    <property type="match status" value="2"/>
</dbReference>
<keyword evidence="4" id="KW-0143">Chaperone</keyword>
<evidence type="ECO:0000313" key="8">
    <source>
        <dbReference type="Proteomes" id="UP001324115"/>
    </source>
</evidence>
<dbReference type="PANTHER" id="PTHR11638:SF189">
    <property type="entry name" value="CLP R DOMAIN-CONTAINING PROTEIN"/>
    <property type="match status" value="1"/>
</dbReference>
<accession>A0AAN7FYD7</accession>
<dbReference type="EMBL" id="JAXUIC010000002">
    <property type="protein sequence ID" value="KAK4603142.1"/>
    <property type="molecule type" value="Genomic_DNA"/>
</dbReference>
<name>A0AAN7FYD7_QUERU</name>
<evidence type="ECO:0000259" key="5">
    <source>
        <dbReference type="SMART" id="SM00382"/>
    </source>
</evidence>
<dbReference type="AlphaFoldDB" id="A0AAN7FYD7"/>
<evidence type="ECO:0000256" key="3">
    <source>
        <dbReference type="ARBA" id="ARBA00022840"/>
    </source>
</evidence>
<keyword evidence="8" id="KW-1185">Reference proteome</keyword>
<dbReference type="FunFam" id="1.10.8.60:FF:000011">
    <property type="entry name" value="ATP-dependent Clp protease ATP-binding subunit"/>
    <property type="match status" value="1"/>
</dbReference>
<dbReference type="PRINTS" id="PR00300">
    <property type="entry name" value="CLPPROTEASEA"/>
</dbReference>
<dbReference type="Pfam" id="PF10431">
    <property type="entry name" value="ClpB_D2-small"/>
    <property type="match status" value="1"/>
</dbReference>